<dbReference type="Pfam" id="PF02350">
    <property type="entry name" value="Epimerase_2"/>
    <property type="match status" value="1"/>
</dbReference>
<dbReference type="CDD" id="cd03786">
    <property type="entry name" value="GTB_UDP-GlcNAc_2-Epimerase"/>
    <property type="match status" value="1"/>
</dbReference>
<evidence type="ECO:0000256" key="2">
    <source>
        <dbReference type="ARBA" id="ARBA00038209"/>
    </source>
</evidence>
<evidence type="ECO:0000256" key="5">
    <source>
        <dbReference type="SAM" id="MobiDB-lite"/>
    </source>
</evidence>
<name>A0A537K4U3_9BACT</name>
<feature type="compositionally biased region" description="Basic residues" evidence="5">
    <location>
        <begin position="398"/>
        <end position="409"/>
    </location>
</feature>
<comment type="caution">
    <text evidence="7">The sequence shown here is derived from an EMBL/GenBank/DDBJ whole genome shotgun (WGS) entry which is preliminary data.</text>
</comment>
<dbReference type="InterPro" id="IPR003331">
    <property type="entry name" value="UDP_GlcNAc_Epimerase_2_dom"/>
</dbReference>
<evidence type="ECO:0000256" key="1">
    <source>
        <dbReference type="ARBA" id="ARBA00023235"/>
    </source>
</evidence>
<accession>A0A537K4U3</accession>
<dbReference type="SUPFAM" id="SSF53756">
    <property type="entry name" value="UDP-Glycosyltransferase/glycogen phosphorylase"/>
    <property type="match status" value="1"/>
</dbReference>
<gene>
    <name evidence="7" type="ORF">E6H00_05995</name>
</gene>
<dbReference type="EC" id="5.1.3.14" evidence="3"/>
<reference evidence="7 8" key="1">
    <citation type="journal article" date="2019" name="Nat. Microbiol.">
        <title>Mediterranean grassland soil C-N compound turnover is dependent on rainfall and depth, and is mediated by genomically divergent microorganisms.</title>
        <authorList>
            <person name="Diamond S."/>
            <person name="Andeer P.F."/>
            <person name="Li Z."/>
            <person name="Crits-Christoph A."/>
            <person name="Burstein D."/>
            <person name="Anantharaman K."/>
            <person name="Lane K.R."/>
            <person name="Thomas B.C."/>
            <person name="Pan C."/>
            <person name="Northen T.R."/>
            <person name="Banfield J.F."/>
        </authorList>
    </citation>
    <scope>NUCLEOTIDE SEQUENCE [LARGE SCALE GENOMIC DNA]</scope>
    <source>
        <strain evidence="7">NP_3</strain>
    </source>
</reference>
<sequence>MVVFGTRPDAVKMAPVVQALRASPAEFTPVVAVTAQHREMLDQVLRLFAITPDHDLGIMTEKQSLADITVRTLEGLSALLPRVAPDLVLVQGDAAPSFVGSLAAFYQRIPVGHVEAGLRTDDKYQPFPEEMYRRMTTVLADMHFAPTRQARRNLMAEGVPAARILVTGNTVIDALLDVARRDRPPADPALAAVLNRPGRRVLLLTSHRRENWGEPQRRIFLAVGDLLDRFPDLDLVFPVHPNPVVAGPAHEILGRHPRAYLCEPVDYAANVACMKAATLILTDSGGIQEEAPALGRPVLVLRETTERPEGIAAGTAHLVGTDRARIVEAGARLLTDPAAYARMSRARNPYGDGRAAGRIVDGLRYFFGVTRNPPAEFVVRDTAAPARAARKVLAAARARGRPSRRRSPP</sequence>
<evidence type="ECO:0000313" key="8">
    <source>
        <dbReference type="Proteomes" id="UP000318509"/>
    </source>
</evidence>
<dbReference type="PANTHER" id="PTHR43174:SF2">
    <property type="entry name" value="UDP-N-ACETYLGLUCOSAMINE 2-EPIMERASE"/>
    <property type="match status" value="1"/>
</dbReference>
<organism evidence="7 8">
    <name type="scientific">Candidatus Segetimicrobium genomatis</name>
    <dbReference type="NCBI Taxonomy" id="2569760"/>
    <lineage>
        <taxon>Bacteria</taxon>
        <taxon>Bacillati</taxon>
        <taxon>Candidatus Sysuimicrobiota</taxon>
        <taxon>Candidatus Sysuimicrobiia</taxon>
        <taxon>Candidatus Sysuimicrobiales</taxon>
        <taxon>Candidatus Segetimicrobiaceae</taxon>
        <taxon>Candidatus Segetimicrobium</taxon>
    </lineage>
</organism>
<dbReference type="Gene3D" id="3.40.50.2000">
    <property type="entry name" value="Glycogen Phosphorylase B"/>
    <property type="match status" value="2"/>
</dbReference>
<evidence type="ECO:0000259" key="6">
    <source>
        <dbReference type="Pfam" id="PF02350"/>
    </source>
</evidence>
<comment type="similarity">
    <text evidence="2 4">Belongs to the UDP-N-acetylglucosamine 2-epimerase family.</text>
</comment>
<evidence type="ECO:0000256" key="4">
    <source>
        <dbReference type="RuleBase" id="RU003513"/>
    </source>
</evidence>
<feature type="region of interest" description="Disordered" evidence="5">
    <location>
        <begin position="390"/>
        <end position="409"/>
    </location>
</feature>
<protein>
    <recommendedName>
        <fullName evidence="3">UDP-N-acetylglucosamine 2-epimerase (non-hydrolyzing)</fullName>
        <ecNumber evidence="3">5.1.3.14</ecNumber>
    </recommendedName>
</protein>
<dbReference type="InterPro" id="IPR029767">
    <property type="entry name" value="WecB-like"/>
</dbReference>
<dbReference type="PANTHER" id="PTHR43174">
    <property type="entry name" value="UDP-N-ACETYLGLUCOSAMINE 2-EPIMERASE"/>
    <property type="match status" value="1"/>
</dbReference>
<dbReference type="Proteomes" id="UP000318509">
    <property type="component" value="Unassembled WGS sequence"/>
</dbReference>
<evidence type="ECO:0000256" key="3">
    <source>
        <dbReference type="ARBA" id="ARBA00038858"/>
    </source>
</evidence>
<feature type="domain" description="UDP-N-acetylglucosamine 2-epimerase" evidence="6">
    <location>
        <begin position="22"/>
        <end position="363"/>
    </location>
</feature>
<evidence type="ECO:0000313" key="7">
    <source>
        <dbReference type="EMBL" id="TMI90793.1"/>
    </source>
</evidence>
<keyword evidence="1 4" id="KW-0413">Isomerase</keyword>
<dbReference type="GO" id="GO:0008761">
    <property type="term" value="F:UDP-N-acetylglucosamine 2-epimerase activity"/>
    <property type="evidence" value="ECO:0007669"/>
    <property type="project" value="UniProtKB-EC"/>
</dbReference>
<dbReference type="EMBL" id="VBAK01000107">
    <property type="protein sequence ID" value="TMI90793.1"/>
    <property type="molecule type" value="Genomic_DNA"/>
</dbReference>
<dbReference type="NCBIfam" id="TIGR00236">
    <property type="entry name" value="wecB"/>
    <property type="match status" value="1"/>
</dbReference>
<dbReference type="AlphaFoldDB" id="A0A537K4U3"/>
<proteinExistence type="inferred from homology"/>